<dbReference type="PANTHER" id="PTHR23316">
    <property type="entry name" value="IMPORTIN ALPHA"/>
    <property type="match status" value="1"/>
</dbReference>
<dbReference type="SMART" id="SM00185">
    <property type="entry name" value="ARM"/>
    <property type="match status" value="3"/>
</dbReference>
<dbReference type="Proteomes" id="UP000688137">
    <property type="component" value="Unassembled WGS sequence"/>
</dbReference>
<comment type="caution">
    <text evidence="3">The sequence shown here is derived from an EMBL/GenBank/DDBJ whole genome shotgun (WGS) entry which is preliminary data.</text>
</comment>
<keyword evidence="2" id="KW-0653">Protein transport</keyword>
<proteinExistence type="predicted"/>
<gene>
    <name evidence="3" type="ORF">PPRIM_AZ9-3.1.T1140008</name>
</gene>
<protein>
    <submittedName>
        <fullName evidence="3">Uncharacterized protein</fullName>
    </submittedName>
</protein>
<keyword evidence="4" id="KW-1185">Reference proteome</keyword>
<evidence type="ECO:0000313" key="4">
    <source>
        <dbReference type="Proteomes" id="UP000688137"/>
    </source>
</evidence>
<dbReference type="EMBL" id="CAJJDM010000117">
    <property type="protein sequence ID" value="CAD8100907.1"/>
    <property type="molecule type" value="Genomic_DNA"/>
</dbReference>
<evidence type="ECO:0000256" key="2">
    <source>
        <dbReference type="ARBA" id="ARBA00022927"/>
    </source>
</evidence>
<name>A0A8S1PCQ7_PARPR</name>
<reference evidence="3" key="1">
    <citation type="submission" date="2021-01" db="EMBL/GenBank/DDBJ databases">
        <authorList>
            <consortium name="Genoscope - CEA"/>
            <person name="William W."/>
        </authorList>
    </citation>
    <scope>NUCLEOTIDE SEQUENCE</scope>
</reference>
<dbReference type="AlphaFoldDB" id="A0A8S1PCQ7"/>
<dbReference type="InterPro" id="IPR000225">
    <property type="entry name" value="Armadillo"/>
</dbReference>
<evidence type="ECO:0000313" key="3">
    <source>
        <dbReference type="EMBL" id="CAD8100907.1"/>
    </source>
</evidence>
<dbReference type="OMA" id="QKRNQFA"/>
<keyword evidence="1" id="KW-0813">Transport</keyword>
<organism evidence="3 4">
    <name type="scientific">Paramecium primaurelia</name>
    <dbReference type="NCBI Taxonomy" id="5886"/>
    <lineage>
        <taxon>Eukaryota</taxon>
        <taxon>Sar</taxon>
        <taxon>Alveolata</taxon>
        <taxon>Ciliophora</taxon>
        <taxon>Intramacronucleata</taxon>
        <taxon>Oligohymenophorea</taxon>
        <taxon>Peniculida</taxon>
        <taxon>Parameciidae</taxon>
        <taxon>Paramecium</taxon>
    </lineage>
</organism>
<sequence>MFQQEDNRVKAKRENYAVEIRNQSRLAIFNQKRNQFASQATLYKYVPENFLESIPEAEIQVFITEKLLNPNNQLPYVLEGLKILNEKRKQLKIYKLLQPKLLELITPFVGVLSSKEEYLSYLVFYHLLNIIYYLDQSQLLLFYNMSGFKELYIYIKDSTFDFIRQEKLEVAAFGLFTIANILSEKALVLKHPFILQSYQQFLIDLAILQQNIQTNPTVNFIHGLMWVLRNLSQLSNNIYCQFFDILQMNINFIEKFQINNNDISFQICQDFLQGLSTITRHMTEDEISELFATHVQLLIFLISNPWDPKVHLEQAEVLRNLLYGQDDVIEQLLSLGLSEVIIKLMSSTNQEVIEETIGCIRNIFGAEDEELITQFLNQQQLPIIKDLLYRCTGANKLEVRNEAFGAIQVLLTNYQESAEIVIKFGGIEILINSLNDTIGQTEIVNNILSSLYQLLSFDSSINLDQVKQLIQSCSGEQIISQFLDSNDELTRTLAFKLIGFINLE</sequence>
<accession>A0A8S1PCQ7</accession>
<evidence type="ECO:0000256" key="1">
    <source>
        <dbReference type="ARBA" id="ARBA00022448"/>
    </source>
</evidence>
<dbReference type="GO" id="GO:0015031">
    <property type="term" value="P:protein transport"/>
    <property type="evidence" value="ECO:0007669"/>
    <property type="project" value="UniProtKB-KW"/>
</dbReference>